<protein>
    <recommendedName>
        <fullName evidence="4">Tn3 transposase DDE domain-containing protein</fullName>
    </recommendedName>
</protein>
<keyword evidence="3" id="KW-1185">Reference proteome</keyword>
<name>A0ABW1IL18_9BACL</name>
<feature type="region of interest" description="Disordered" evidence="1">
    <location>
        <begin position="1"/>
        <end position="26"/>
    </location>
</feature>
<evidence type="ECO:0008006" key="4">
    <source>
        <dbReference type="Google" id="ProtNLM"/>
    </source>
</evidence>
<dbReference type="Proteomes" id="UP001596250">
    <property type="component" value="Unassembled WGS sequence"/>
</dbReference>
<dbReference type="EMBL" id="JBHSQV010000027">
    <property type="protein sequence ID" value="MFC5985528.1"/>
    <property type="molecule type" value="Genomic_DNA"/>
</dbReference>
<gene>
    <name evidence="2" type="ORF">ACFPXP_03635</name>
</gene>
<comment type="caution">
    <text evidence="2">The sequence shown here is derived from an EMBL/GenBank/DDBJ whole genome shotgun (WGS) entry which is preliminary data.</text>
</comment>
<accession>A0ABW1IL18</accession>
<reference evidence="3" key="1">
    <citation type="journal article" date="2019" name="Int. J. Syst. Evol. Microbiol.">
        <title>The Global Catalogue of Microorganisms (GCM) 10K type strain sequencing project: providing services to taxonomists for standard genome sequencing and annotation.</title>
        <authorList>
            <consortium name="The Broad Institute Genomics Platform"/>
            <consortium name="The Broad Institute Genome Sequencing Center for Infectious Disease"/>
            <person name="Wu L."/>
            <person name="Ma J."/>
        </authorList>
    </citation>
    <scope>NUCLEOTIDE SEQUENCE [LARGE SCALE GENOMIC DNA]</scope>
    <source>
        <strain evidence="3">CCM 8749</strain>
    </source>
</reference>
<evidence type="ECO:0000313" key="3">
    <source>
        <dbReference type="Proteomes" id="UP001596250"/>
    </source>
</evidence>
<evidence type="ECO:0000313" key="2">
    <source>
        <dbReference type="EMBL" id="MFC5985528.1"/>
    </source>
</evidence>
<proteinExistence type="predicted"/>
<evidence type="ECO:0000256" key="1">
    <source>
        <dbReference type="SAM" id="MobiDB-lite"/>
    </source>
</evidence>
<organism evidence="2 3">
    <name type="scientific">Marinicrinis lubricantis</name>
    <dbReference type="NCBI Taxonomy" id="2086470"/>
    <lineage>
        <taxon>Bacteria</taxon>
        <taxon>Bacillati</taxon>
        <taxon>Bacillota</taxon>
        <taxon>Bacilli</taxon>
        <taxon>Bacillales</taxon>
        <taxon>Paenibacillaceae</taxon>
    </lineage>
</organism>
<sequence length="53" mass="6059">MSWSHANRVGDAGLNQSRRNESGVARIVRSRTHERDRLIWAEVTSSSREACDF</sequence>